<accession>A0A1D7UZD5</accession>
<keyword evidence="1" id="KW-0472">Membrane</keyword>
<dbReference type="PANTHER" id="PTHR38446">
    <property type="entry name" value="BLL0914 PROTEIN"/>
    <property type="match status" value="1"/>
</dbReference>
<dbReference type="RefSeq" id="WP_069608136.1">
    <property type="nucleotide sequence ID" value="NZ_CP015217.1"/>
</dbReference>
<sequence length="124" mass="13837">MKLTKTILVIFVAVEHILFLVLEMFLWETPFVLKLFNMTPEVASVSVKLAMNQGLYNGFLSAGLFWGTFFVSDKKQSEKTILFFLGCIIVAGIFGAATAKFSILFTQGFPAVLALVFTLLTREK</sequence>
<keyword evidence="1" id="KW-1133">Transmembrane helix</keyword>
<organism evidence="2 3">
    <name type="scientific">Leptospira tipperaryensis</name>
    <dbReference type="NCBI Taxonomy" id="2564040"/>
    <lineage>
        <taxon>Bacteria</taxon>
        <taxon>Pseudomonadati</taxon>
        <taxon>Spirochaetota</taxon>
        <taxon>Spirochaetia</taxon>
        <taxon>Leptospirales</taxon>
        <taxon>Leptospiraceae</taxon>
        <taxon>Leptospira</taxon>
    </lineage>
</organism>
<feature type="transmembrane region" description="Helical" evidence="1">
    <location>
        <begin position="54"/>
        <end position="71"/>
    </location>
</feature>
<dbReference type="OrthoDB" id="9803832at2"/>
<name>A0A1D7UZD5_9LEPT</name>
<gene>
    <name evidence="2" type="ORF">A0128_14325</name>
</gene>
<reference evidence="2 3" key="1">
    <citation type="submission" date="2016-04" db="EMBL/GenBank/DDBJ databases">
        <title>Complete genome seqeunce of Leptospira alstonii serovar Room22.</title>
        <authorList>
            <person name="Nally J.E."/>
            <person name="Bayles D.O."/>
            <person name="Hurley D."/>
            <person name="Fanning S."/>
            <person name="McMahon B.J."/>
            <person name="Arent Z."/>
        </authorList>
    </citation>
    <scope>NUCLEOTIDE SEQUENCE [LARGE SCALE GENOMIC DNA]</scope>
    <source>
        <strain evidence="2 3">GWTS #1</strain>
    </source>
</reference>
<dbReference type="PANTHER" id="PTHR38446:SF1">
    <property type="entry name" value="BLL0914 PROTEIN"/>
    <property type="match status" value="1"/>
</dbReference>
<dbReference type="KEGG" id="laj:A0128_14325"/>
<evidence type="ECO:0000313" key="3">
    <source>
        <dbReference type="Proteomes" id="UP000094197"/>
    </source>
</evidence>
<dbReference type="AlphaFoldDB" id="A0A1D7UZD5"/>
<feature type="transmembrane region" description="Helical" evidence="1">
    <location>
        <begin position="80"/>
        <end position="97"/>
    </location>
</feature>
<keyword evidence="1" id="KW-0812">Transmembrane</keyword>
<proteinExistence type="predicted"/>
<dbReference type="EMBL" id="CP015217">
    <property type="protein sequence ID" value="AOP34918.1"/>
    <property type="molecule type" value="Genomic_DNA"/>
</dbReference>
<keyword evidence="3" id="KW-1185">Reference proteome</keyword>
<dbReference type="InterPro" id="IPR009732">
    <property type="entry name" value="DUF1304"/>
</dbReference>
<evidence type="ECO:0000256" key="1">
    <source>
        <dbReference type="SAM" id="Phobius"/>
    </source>
</evidence>
<feature type="transmembrane region" description="Helical" evidence="1">
    <location>
        <begin position="103"/>
        <end position="121"/>
    </location>
</feature>
<dbReference type="Pfam" id="PF06993">
    <property type="entry name" value="DUF1304"/>
    <property type="match status" value="1"/>
</dbReference>
<protein>
    <recommendedName>
        <fullName evidence="4">DUF1304 domain-containing protein</fullName>
    </recommendedName>
</protein>
<dbReference type="Proteomes" id="UP000094197">
    <property type="component" value="Chromosome 1"/>
</dbReference>
<evidence type="ECO:0000313" key="2">
    <source>
        <dbReference type="EMBL" id="AOP34918.1"/>
    </source>
</evidence>
<feature type="transmembrane region" description="Helical" evidence="1">
    <location>
        <begin position="7"/>
        <end position="27"/>
    </location>
</feature>
<evidence type="ECO:0008006" key="4">
    <source>
        <dbReference type="Google" id="ProtNLM"/>
    </source>
</evidence>